<evidence type="ECO:0000256" key="8">
    <source>
        <dbReference type="ARBA" id="ARBA00023015"/>
    </source>
</evidence>
<dbReference type="GO" id="GO:0005737">
    <property type="term" value="C:cytoplasm"/>
    <property type="evidence" value="ECO:0007669"/>
    <property type="project" value="UniProtKB-SubCell"/>
</dbReference>
<gene>
    <name evidence="13" type="ORF">PtoMrB4_05450</name>
</gene>
<dbReference type="PROSITE" id="PS50045">
    <property type="entry name" value="SIGMA54_INTERACT_4"/>
    <property type="match status" value="1"/>
</dbReference>
<dbReference type="CDD" id="cd00009">
    <property type="entry name" value="AAA"/>
    <property type="match status" value="1"/>
</dbReference>
<keyword evidence="4" id="KW-0597">Phosphoprotein</keyword>
<dbReference type="Proteomes" id="UP000501237">
    <property type="component" value="Chromosome"/>
</dbReference>
<dbReference type="Gene3D" id="1.10.8.60">
    <property type="match status" value="1"/>
</dbReference>
<dbReference type="GO" id="GO:0043565">
    <property type="term" value="F:sequence-specific DNA binding"/>
    <property type="evidence" value="ECO:0007669"/>
    <property type="project" value="InterPro"/>
</dbReference>
<dbReference type="FunFam" id="3.40.50.300:FF:000006">
    <property type="entry name" value="DNA-binding transcriptional regulator NtrC"/>
    <property type="match status" value="1"/>
</dbReference>
<dbReference type="Gene3D" id="3.30.450.40">
    <property type="match status" value="1"/>
</dbReference>
<keyword evidence="6" id="KW-0067">ATP-binding</keyword>
<reference evidence="13 14" key="1">
    <citation type="journal article" date="2020" name="Microbiol. Resour. Announc.">
        <title>Complete genome sequence of Pseudomonas otitidis strain MrB4, isolated from Lake Biwa in Japan.</title>
        <authorList>
            <person name="Miyazaki K."/>
            <person name="Hase E."/>
            <person name="Maruya T."/>
        </authorList>
    </citation>
    <scope>NUCLEOTIDE SEQUENCE [LARGE SCALE GENOMIC DNA]</scope>
    <source>
        <strain evidence="13 14">MrB4</strain>
    </source>
</reference>
<dbReference type="GO" id="GO:0000160">
    <property type="term" value="P:phosphorelay signal transduction system"/>
    <property type="evidence" value="ECO:0007669"/>
    <property type="project" value="UniProtKB-KW"/>
</dbReference>
<keyword evidence="2" id="KW-0963">Cytoplasm</keyword>
<keyword evidence="10" id="KW-0010">Activator</keyword>
<comment type="subcellular location">
    <subcellularLocation>
        <location evidence="1">Cytoplasm</location>
    </subcellularLocation>
</comment>
<evidence type="ECO:0000256" key="5">
    <source>
        <dbReference type="ARBA" id="ARBA00022741"/>
    </source>
</evidence>
<dbReference type="EMBL" id="AP022642">
    <property type="protein sequence ID" value="BCA26568.1"/>
    <property type="molecule type" value="Genomic_DNA"/>
</dbReference>
<dbReference type="InterPro" id="IPR025943">
    <property type="entry name" value="Sigma_54_int_dom_ATP-bd_2"/>
</dbReference>
<evidence type="ECO:0000256" key="7">
    <source>
        <dbReference type="ARBA" id="ARBA00023012"/>
    </source>
</evidence>
<dbReference type="PANTHER" id="PTHR32071:SF95">
    <property type="entry name" value="DNA-BINDING TRANSCRIPTIONAL REGULATOR NTRC"/>
    <property type="match status" value="1"/>
</dbReference>
<dbReference type="PANTHER" id="PTHR32071">
    <property type="entry name" value="TRANSCRIPTIONAL REGULATORY PROTEIN"/>
    <property type="match status" value="1"/>
</dbReference>
<evidence type="ECO:0000256" key="1">
    <source>
        <dbReference type="ARBA" id="ARBA00004496"/>
    </source>
</evidence>
<dbReference type="PROSITE" id="PS00675">
    <property type="entry name" value="SIGMA54_INTERACT_1"/>
    <property type="match status" value="1"/>
</dbReference>
<dbReference type="AlphaFoldDB" id="A0A679GE05"/>
<sequence length="503" mass="56031">MFAQMPQPLDYAETLLGQYDRLVGLSDSDELLGSFVGAAAELSGCELAQLYLLDAARTHLGLTAEYLEPRLQPRDRATLPADYHDQQLLQYSLCQGQPLALAELNPGLHDTSFLPEEGGPWRALLCLPLRAHQGAIRGLLLCATRQARELAAFTGSLERMGRLMLAQLDLFQRLQPAARGDSSRSTTPRPCARGFGLIGESKVMRQTYRLIGKVLHSPYTVLIHGETGTGKELVARAIHDHGPRREAPFIVQNCSALPEQLLESELFGYRKGAFTGADADREGLLDAANGGTLFLDEIGDMPLALQAKLLRVLQEGEVRPLGTPHPHRIDVRIIAATHRDLQAMITAGEFREDLFYRLCQFPIELPPLRQRGEDIPHLARHFANQACRFLQRSPCLWSEEALERLARHPFPGNVRELKALVERAVLLCDGELLPSHFSLRGTPLPSGQPLSLRERLDHYERGQLIDALRRHDGNRAQAARELGLPRRTLLYRMDRLGIGTADL</sequence>
<evidence type="ECO:0000259" key="12">
    <source>
        <dbReference type="PROSITE" id="PS50045"/>
    </source>
</evidence>
<dbReference type="InterPro" id="IPR009057">
    <property type="entry name" value="Homeodomain-like_sf"/>
</dbReference>
<dbReference type="InterPro" id="IPR002078">
    <property type="entry name" value="Sigma_54_int"/>
</dbReference>
<dbReference type="GeneID" id="57395755"/>
<dbReference type="RefSeq" id="WP_172432446.1">
    <property type="nucleotide sequence ID" value="NZ_AP022642.1"/>
</dbReference>
<dbReference type="InterPro" id="IPR025944">
    <property type="entry name" value="Sigma_54_int_dom_CS"/>
</dbReference>
<evidence type="ECO:0000313" key="13">
    <source>
        <dbReference type="EMBL" id="BCA26568.1"/>
    </source>
</evidence>
<keyword evidence="9" id="KW-0238">DNA-binding</keyword>
<dbReference type="PROSITE" id="PS00676">
    <property type="entry name" value="SIGMA54_INTERACT_2"/>
    <property type="match status" value="1"/>
</dbReference>
<evidence type="ECO:0000256" key="3">
    <source>
        <dbReference type="ARBA" id="ARBA00022491"/>
    </source>
</evidence>
<keyword evidence="3" id="KW-0678">Repressor</keyword>
<dbReference type="InterPro" id="IPR002197">
    <property type="entry name" value="HTH_Fis"/>
</dbReference>
<evidence type="ECO:0000313" key="14">
    <source>
        <dbReference type="Proteomes" id="UP000501237"/>
    </source>
</evidence>
<evidence type="ECO:0000256" key="2">
    <source>
        <dbReference type="ARBA" id="ARBA00022490"/>
    </source>
</evidence>
<keyword evidence="7" id="KW-0902">Two-component regulatory system</keyword>
<evidence type="ECO:0000256" key="11">
    <source>
        <dbReference type="ARBA" id="ARBA00023163"/>
    </source>
</evidence>
<dbReference type="Pfam" id="PF25601">
    <property type="entry name" value="AAA_lid_14"/>
    <property type="match status" value="1"/>
</dbReference>
<dbReference type="SUPFAM" id="SSF52540">
    <property type="entry name" value="P-loop containing nucleoside triphosphate hydrolases"/>
    <property type="match status" value="1"/>
</dbReference>
<dbReference type="InterPro" id="IPR003593">
    <property type="entry name" value="AAA+_ATPase"/>
</dbReference>
<evidence type="ECO:0000256" key="9">
    <source>
        <dbReference type="ARBA" id="ARBA00023125"/>
    </source>
</evidence>
<proteinExistence type="predicted"/>
<keyword evidence="11" id="KW-0804">Transcription</keyword>
<dbReference type="InterPro" id="IPR029016">
    <property type="entry name" value="GAF-like_dom_sf"/>
</dbReference>
<dbReference type="SUPFAM" id="SSF55781">
    <property type="entry name" value="GAF domain-like"/>
    <property type="match status" value="1"/>
</dbReference>
<dbReference type="Gene3D" id="3.40.50.300">
    <property type="entry name" value="P-loop containing nucleotide triphosphate hydrolases"/>
    <property type="match status" value="1"/>
</dbReference>
<dbReference type="KEGG" id="poj:PtoMrB4_05450"/>
<feature type="domain" description="Sigma-54 factor interaction" evidence="12">
    <location>
        <begin position="197"/>
        <end position="426"/>
    </location>
</feature>
<dbReference type="GO" id="GO:0006355">
    <property type="term" value="P:regulation of DNA-templated transcription"/>
    <property type="evidence" value="ECO:0007669"/>
    <property type="project" value="InterPro"/>
</dbReference>
<name>A0A679GE05_9GAMM</name>
<dbReference type="Pfam" id="PF02954">
    <property type="entry name" value="HTH_8"/>
    <property type="match status" value="1"/>
</dbReference>
<evidence type="ECO:0000256" key="4">
    <source>
        <dbReference type="ARBA" id="ARBA00022553"/>
    </source>
</evidence>
<dbReference type="InterPro" id="IPR027417">
    <property type="entry name" value="P-loop_NTPase"/>
</dbReference>
<dbReference type="SUPFAM" id="SSF46689">
    <property type="entry name" value="Homeodomain-like"/>
    <property type="match status" value="1"/>
</dbReference>
<accession>A0A679GE05</accession>
<keyword evidence="8" id="KW-0805">Transcription regulation</keyword>
<evidence type="ECO:0000256" key="10">
    <source>
        <dbReference type="ARBA" id="ARBA00023159"/>
    </source>
</evidence>
<dbReference type="InterPro" id="IPR025662">
    <property type="entry name" value="Sigma_54_int_dom_ATP-bd_1"/>
</dbReference>
<dbReference type="PROSITE" id="PS00688">
    <property type="entry name" value="SIGMA54_INTERACT_3"/>
    <property type="match status" value="1"/>
</dbReference>
<keyword evidence="5" id="KW-0547">Nucleotide-binding</keyword>
<dbReference type="PRINTS" id="PR01590">
    <property type="entry name" value="HTHFIS"/>
</dbReference>
<dbReference type="Pfam" id="PF00158">
    <property type="entry name" value="Sigma54_activat"/>
    <property type="match status" value="1"/>
</dbReference>
<dbReference type="GO" id="GO:0005524">
    <property type="term" value="F:ATP binding"/>
    <property type="evidence" value="ECO:0007669"/>
    <property type="project" value="UniProtKB-KW"/>
</dbReference>
<protein>
    <submittedName>
        <fullName evidence="13">Sigma-54-dependent Fis family transcriptional regulator</fullName>
    </submittedName>
</protein>
<dbReference type="InterPro" id="IPR058031">
    <property type="entry name" value="AAA_lid_NorR"/>
</dbReference>
<evidence type="ECO:0000256" key="6">
    <source>
        <dbReference type="ARBA" id="ARBA00022840"/>
    </source>
</evidence>
<dbReference type="Gene3D" id="1.10.10.60">
    <property type="entry name" value="Homeodomain-like"/>
    <property type="match status" value="1"/>
</dbReference>
<organism evidence="13 14">
    <name type="scientific">Metapseudomonas otitidis</name>
    <dbReference type="NCBI Taxonomy" id="319939"/>
    <lineage>
        <taxon>Bacteria</taxon>
        <taxon>Pseudomonadati</taxon>
        <taxon>Pseudomonadota</taxon>
        <taxon>Gammaproteobacteria</taxon>
        <taxon>Pseudomonadales</taxon>
        <taxon>Pseudomonadaceae</taxon>
        <taxon>Metapseudomonas</taxon>
    </lineage>
</organism>
<dbReference type="SMART" id="SM00382">
    <property type="entry name" value="AAA"/>
    <property type="match status" value="1"/>
</dbReference>